<organism evidence="5 6">
    <name type="scientific">Lophium mytilinum</name>
    <dbReference type="NCBI Taxonomy" id="390894"/>
    <lineage>
        <taxon>Eukaryota</taxon>
        <taxon>Fungi</taxon>
        <taxon>Dikarya</taxon>
        <taxon>Ascomycota</taxon>
        <taxon>Pezizomycotina</taxon>
        <taxon>Dothideomycetes</taxon>
        <taxon>Pleosporomycetidae</taxon>
        <taxon>Mytilinidiales</taxon>
        <taxon>Mytilinidiaceae</taxon>
        <taxon>Lophium</taxon>
    </lineage>
</organism>
<keyword evidence="6" id="KW-1185">Reference proteome</keyword>
<dbReference type="Pfam" id="PF04082">
    <property type="entry name" value="Fungal_trans"/>
    <property type="match status" value="1"/>
</dbReference>
<name>A0A6A6QQE4_9PEZI</name>
<feature type="compositionally biased region" description="Low complexity" evidence="3">
    <location>
        <begin position="236"/>
        <end position="260"/>
    </location>
</feature>
<keyword evidence="2" id="KW-0539">Nucleus</keyword>
<evidence type="ECO:0000256" key="2">
    <source>
        <dbReference type="ARBA" id="ARBA00023242"/>
    </source>
</evidence>
<accession>A0A6A6QQE4</accession>
<feature type="domain" description="Zn(2)-C6 fungal-type" evidence="4">
    <location>
        <begin position="141"/>
        <end position="170"/>
    </location>
</feature>
<evidence type="ECO:0000256" key="3">
    <source>
        <dbReference type="SAM" id="MobiDB-lite"/>
    </source>
</evidence>
<dbReference type="Proteomes" id="UP000799750">
    <property type="component" value="Unassembled WGS sequence"/>
</dbReference>
<dbReference type="InterPro" id="IPR050987">
    <property type="entry name" value="AtrR-like"/>
</dbReference>
<dbReference type="EMBL" id="MU004190">
    <property type="protein sequence ID" value="KAF2494376.1"/>
    <property type="molecule type" value="Genomic_DNA"/>
</dbReference>
<protein>
    <recommendedName>
        <fullName evidence="4">Zn(2)-C6 fungal-type domain-containing protein</fullName>
    </recommendedName>
</protein>
<dbReference type="PROSITE" id="PS50048">
    <property type="entry name" value="ZN2_CY6_FUNGAL_2"/>
    <property type="match status" value="1"/>
</dbReference>
<proteinExistence type="predicted"/>
<dbReference type="Pfam" id="PF00172">
    <property type="entry name" value="Zn_clus"/>
    <property type="match status" value="1"/>
</dbReference>
<evidence type="ECO:0000256" key="1">
    <source>
        <dbReference type="ARBA" id="ARBA00022723"/>
    </source>
</evidence>
<feature type="region of interest" description="Disordered" evidence="3">
    <location>
        <begin position="235"/>
        <end position="264"/>
    </location>
</feature>
<dbReference type="PANTHER" id="PTHR46910:SF11">
    <property type="entry name" value="ZN(2)-C6 FUNGAL-TYPE DOMAIN-CONTAINING PROTEIN"/>
    <property type="match status" value="1"/>
</dbReference>
<evidence type="ECO:0000313" key="6">
    <source>
        <dbReference type="Proteomes" id="UP000799750"/>
    </source>
</evidence>
<dbReference type="SMART" id="SM00906">
    <property type="entry name" value="Fungal_trans"/>
    <property type="match status" value="1"/>
</dbReference>
<dbReference type="GO" id="GO:0003677">
    <property type="term" value="F:DNA binding"/>
    <property type="evidence" value="ECO:0007669"/>
    <property type="project" value="InterPro"/>
</dbReference>
<dbReference type="GO" id="GO:0006351">
    <property type="term" value="P:DNA-templated transcription"/>
    <property type="evidence" value="ECO:0007669"/>
    <property type="project" value="InterPro"/>
</dbReference>
<dbReference type="Gene3D" id="4.10.240.10">
    <property type="entry name" value="Zn(2)-C6 fungal-type DNA-binding domain"/>
    <property type="match status" value="1"/>
</dbReference>
<evidence type="ECO:0000313" key="5">
    <source>
        <dbReference type="EMBL" id="KAF2494376.1"/>
    </source>
</evidence>
<feature type="region of interest" description="Disordered" evidence="3">
    <location>
        <begin position="174"/>
        <end position="197"/>
    </location>
</feature>
<keyword evidence="1" id="KW-0479">Metal-binding</keyword>
<feature type="compositionally biased region" description="Polar residues" evidence="3">
    <location>
        <begin position="12"/>
        <end position="21"/>
    </location>
</feature>
<dbReference type="InterPro" id="IPR001138">
    <property type="entry name" value="Zn2Cys6_DnaBD"/>
</dbReference>
<reference evidence="5" key="1">
    <citation type="journal article" date="2020" name="Stud. Mycol.">
        <title>101 Dothideomycetes genomes: a test case for predicting lifestyles and emergence of pathogens.</title>
        <authorList>
            <person name="Haridas S."/>
            <person name="Albert R."/>
            <person name="Binder M."/>
            <person name="Bloem J."/>
            <person name="Labutti K."/>
            <person name="Salamov A."/>
            <person name="Andreopoulos B."/>
            <person name="Baker S."/>
            <person name="Barry K."/>
            <person name="Bills G."/>
            <person name="Bluhm B."/>
            <person name="Cannon C."/>
            <person name="Castanera R."/>
            <person name="Culley D."/>
            <person name="Daum C."/>
            <person name="Ezra D."/>
            <person name="Gonzalez J."/>
            <person name="Henrissat B."/>
            <person name="Kuo A."/>
            <person name="Liang C."/>
            <person name="Lipzen A."/>
            <person name="Lutzoni F."/>
            <person name="Magnuson J."/>
            <person name="Mondo S."/>
            <person name="Nolan M."/>
            <person name="Ohm R."/>
            <person name="Pangilinan J."/>
            <person name="Park H.-J."/>
            <person name="Ramirez L."/>
            <person name="Alfaro M."/>
            <person name="Sun H."/>
            <person name="Tritt A."/>
            <person name="Yoshinaga Y."/>
            <person name="Zwiers L.-H."/>
            <person name="Turgeon B."/>
            <person name="Goodwin S."/>
            <person name="Spatafora J."/>
            <person name="Crous P."/>
            <person name="Grigoriev I."/>
        </authorList>
    </citation>
    <scope>NUCLEOTIDE SEQUENCE</scope>
    <source>
        <strain evidence="5">CBS 269.34</strain>
    </source>
</reference>
<evidence type="ECO:0000259" key="4">
    <source>
        <dbReference type="PROSITE" id="PS50048"/>
    </source>
</evidence>
<dbReference type="GO" id="GO:0000981">
    <property type="term" value="F:DNA-binding transcription factor activity, RNA polymerase II-specific"/>
    <property type="evidence" value="ECO:0007669"/>
    <property type="project" value="InterPro"/>
</dbReference>
<dbReference type="GO" id="GO:0008270">
    <property type="term" value="F:zinc ion binding"/>
    <property type="evidence" value="ECO:0007669"/>
    <property type="project" value="InterPro"/>
</dbReference>
<dbReference type="SUPFAM" id="SSF57701">
    <property type="entry name" value="Zn2/Cys6 DNA-binding domain"/>
    <property type="match status" value="1"/>
</dbReference>
<dbReference type="InterPro" id="IPR007219">
    <property type="entry name" value="XnlR_reg_dom"/>
</dbReference>
<gene>
    <name evidence="5" type="ORF">BU16DRAFT_589184</name>
</gene>
<dbReference type="PANTHER" id="PTHR46910">
    <property type="entry name" value="TRANSCRIPTION FACTOR PDR1"/>
    <property type="match status" value="1"/>
</dbReference>
<sequence>MGTECVFETPRRQSTAGSTKNAAPWPSPDADPLALNNDQSVDRRLSAVSSGIFCEPSHIDPALTQNSSNSFFPSQSDQDAAGILTQFTQNHDEQLRWEGWRSQDQDSQAPQRTLSIISINEEPSPKARKPANKRGRYVSNACVNCQKRKVKCSGEETCLQCRSAELQCVYNHGRKRRKTAGSRDDRPSLDAARPQLNGVTLPDEAANLSEKVLQMMARITSLERDRNMLKSHLSINNDQQSPSQENDSSSPSGSTTSATSIPESEQFHGATCLFTPIEVVNRVVACHDEEQHGEPTPDNKDVENVKSVYWTNLSPGGNKTIEAFEKETRLGDVASLRHYIDIYFSHMNPHYPSLNENQFRADFDRFLSNNTSEIETADLPQFIALINLMHAEVKLLSDDWSDSSLVPAWDEFCRAESILNRLTWLGNGNMLTIQCLLIKARYLLYIEKSDGAYDTMAKVVRLCFQLGLHDQTSWKECTPFEIAMRQRIFWTIYYLERNIAFNNGSPYLIRDTDFRVDLPKGYEDKFMFPDRPLPAENPERSSGPYLCSAIKWGKMCAEIWDSVFATSAPKPASQEFVASMDARVQYAISQIPPHLQYAKNLERLDTPGSVPSYVLRQTVILHLRMNQLRLILRQESILSLAYSEETADEVVSIASTTIDALHAYHSRNLDRPTGRFSSVFYSVAPLLNLVCIIVKADNPPETRTKAIESFKKGLSTFNDMSSNFTLARHTLRRLYRIIETAKRAILKFHGAELLDTTPKELQFDTIMPHISDFFNQNTMEGDDDMLNQLINGFSTTNEPSMVRGTGGEEIDGFWVDDELRRLFDVGGLQQ</sequence>
<dbReference type="CDD" id="cd00067">
    <property type="entry name" value="GAL4"/>
    <property type="match status" value="1"/>
</dbReference>
<feature type="region of interest" description="Disordered" evidence="3">
    <location>
        <begin position="1"/>
        <end position="38"/>
    </location>
</feature>
<dbReference type="OrthoDB" id="3266505at2759"/>
<dbReference type="AlphaFoldDB" id="A0A6A6QQE4"/>
<dbReference type="SMART" id="SM00066">
    <property type="entry name" value="GAL4"/>
    <property type="match status" value="1"/>
</dbReference>
<dbReference type="CDD" id="cd12148">
    <property type="entry name" value="fungal_TF_MHR"/>
    <property type="match status" value="1"/>
</dbReference>
<dbReference type="InterPro" id="IPR036864">
    <property type="entry name" value="Zn2-C6_fun-type_DNA-bd_sf"/>
</dbReference>